<evidence type="ECO:0000313" key="2">
    <source>
        <dbReference type="EMBL" id="CUM98465.1"/>
    </source>
</evidence>
<evidence type="ECO:0000313" key="3">
    <source>
        <dbReference type="Proteomes" id="UP000095649"/>
    </source>
</evidence>
<gene>
    <name evidence="2" type="ORF">ERS852582_01407</name>
</gene>
<name>A0A173T905_9FIRM</name>
<dbReference type="SUPFAM" id="SSF46785">
    <property type="entry name" value="Winged helix' DNA-binding domain"/>
    <property type="match status" value="1"/>
</dbReference>
<dbReference type="InterPro" id="IPR011991">
    <property type="entry name" value="ArsR-like_HTH"/>
</dbReference>
<organism evidence="2 3">
    <name type="scientific">Faecalibacterium prausnitzii</name>
    <dbReference type="NCBI Taxonomy" id="853"/>
    <lineage>
        <taxon>Bacteria</taxon>
        <taxon>Bacillati</taxon>
        <taxon>Bacillota</taxon>
        <taxon>Clostridia</taxon>
        <taxon>Eubacteriales</taxon>
        <taxon>Oscillospiraceae</taxon>
        <taxon>Faecalibacterium</taxon>
    </lineage>
</organism>
<dbReference type="AlphaFoldDB" id="A0A173T905"/>
<dbReference type="InterPro" id="IPR010724">
    <property type="entry name" value="RepA_N"/>
</dbReference>
<accession>A0A173T905</accession>
<dbReference type="RefSeq" id="WP_242699957.1">
    <property type="nucleotide sequence ID" value="NZ_CP157286.1"/>
</dbReference>
<dbReference type="CDD" id="cd00090">
    <property type="entry name" value="HTH_ARSR"/>
    <property type="match status" value="1"/>
</dbReference>
<proteinExistence type="predicted"/>
<dbReference type="Gene3D" id="1.10.10.10">
    <property type="entry name" value="Winged helix-like DNA-binding domain superfamily/Winged helix DNA-binding domain"/>
    <property type="match status" value="1"/>
</dbReference>
<protein>
    <submittedName>
        <fullName evidence="2">Replication initiator protein A (RepA) N-terminus</fullName>
    </submittedName>
</protein>
<feature type="domain" description="Replication initiator A N-terminal" evidence="1">
    <location>
        <begin position="69"/>
        <end position="127"/>
    </location>
</feature>
<reference evidence="2 3" key="1">
    <citation type="submission" date="2015-09" db="EMBL/GenBank/DDBJ databases">
        <authorList>
            <consortium name="Pathogen Informatics"/>
        </authorList>
    </citation>
    <scope>NUCLEOTIDE SEQUENCE [LARGE SCALE GENOMIC DNA]</scope>
    <source>
        <strain evidence="2 3">2789STDY5834970</strain>
    </source>
</reference>
<dbReference type="Pfam" id="PF06970">
    <property type="entry name" value="RepA_N"/>
    <property type="match status" value="1"/>
</dbReference>
<evidence type="ECO:0000259" key="1">
    <source>
        <dbReference type="Pfam" id="PF06970"/>
    </source>
</evidence>
<dbReference type="InterPro" id="IPR036390">
    <property type="entry name" value="WH_DNA-bd_sf"/>
</dbReference>
<dbReference type="InterPro" id="IPR036388">
    <property type="entry name" value="WH-like_DNA-bd_sf"/>
</dbReference>
<dbReference type="EMBL" id="CYXN01000009">
    <property type="protein sequence ID" value="CUM98465.1"/>
    <property type="molecule type" value="Genomic_DNA"/>
</dbReference>
<sequence>MGDLNLLTQLSTCFVLFCDWRIGTHQFSLHTLCFRFLLQLEVINISEYLTTQTPLPPFLPYPRFLLELDLSQTAKMTYALLLDRATLSQKNLWTDERGFVFVIFTICSLAEQLGRSTVSVSSALKELDAAGLIERRRTRFSSPNHIFVKIPNVE</sequence>
<dbReference type="Proteomes" id="UP000095649">
    <property type="component" value="Unassembled WGS sequence"/>
</dbReference>